<comment type="subcellular location">
    <subcellularLocation>
        <location evidence="1">Nucleus</location>
    </subcellularLocation>
</comment>
<dbReference type="GO" id="GO:0006351">
    <property type="term" value="P:DNA-templated transcription"/>
    <property type="evidence" value="ECO:0007669"/>
    <property type="project" value="InterPro"/>
</dbReference>
<feature type="region of interest" description="Disordered" evidence="6">
    <location>
        <begin position="216"/>
        <end position="246"/>
    </location>
</feature>
<evidence type="ECO:0000313" key="8">
    <source>
        <dbReference type="EMBL" id="KAF4956726.1"/>
    </source>
</evidence>
<dbReference type="Proteomes" id="UP000622797">
    <property type="component" value="Unassembled WGS sequence"/>
</dbReference>
<reference evidence="8" key="1">
    <citation type="journal article" date="2020" name="BMC Genomics">
        <title>Correction to: Identification and distribution of gene clusters required for synthesis of sphingolipid metabolism inhibitors in diverse species of the filamentous fungus Fusarium.</title>
        <authorList>
            <person name="Kim H.S."/>
            <person name="Lohmar J.M."/>
            <person name="Busman M."/>
            <person name="Brown D.W."/>
            <person name="Naumann T.A."/>
            <person name="Divon H.H."/>
            <person name="Lysoe E."/>
            <person name="Uhlig S."/>
            <person name="Proctor R.H."/>
        </authorList>
    </citation>
    <scope>NUCLEOTIDE SEQUENCE</scope>
    <source>
        <strain evidence="8">NRRL 20472</strain>
    </source>
</reference>
<dbReference type="GO" id="GO:0043565">
    <property type="term" value="F:sequence-specific DNA binding"/>
    <property type="evidence" value="ECO:0007669"/>
    <property type="project" value="TreeGrafter"/>
</dbReference>
<dbReference type="InterPro" id="IPR018959">
    <property type="entry name" value="DUF1989"/>
</dbReference>
<dbReference type="OrthoDB" id="3266505at2759"/>
<evidence type="ECO:0000256" key="1">
    <source>
        <dbReference type="ARBA" id="ARBA00004123"/>
    </source>
</evidence>
<evidence type="ECO:0000256" key="3">
    <source>
        <dbReference type="ARBA" id="ARBA00023125"/>
    </source>
</evidence>
<name>A0A8H4TFA7_9HYPO</name>
<dbReference type="AlphaFoldDB" id="A0A8H4TFA7"/>
<dbReference type="Pfam" id="PF09347">
    <property type="entry name" value="DUF1989"/>
    <property type="match status" value="1"/>
</dbReference>
<evidence type="ECO:0000256" key="4">
    <source>
        <dbReference type="ARBA" id="ARBA00023163"/>
    </source>
</evidence>
<feature type="domain" description="Xylanolytic transcriptional activator regulatory" evidence="7">
    <location>
        <begin position="438"/>
        <end position="512"/>
    </location>
</feature>
<dbReference type="PANTHER" id="PTHR47540:SF6">
    <property type="entry name" value="ZN(II)2CYS6 TRANSCRIPTION FACTOR (EUROFUNG)"/>
    <property type="match status" value="1"/>
</dbReference>
<organism evidence="8 9">
    <name type="scientific">Fusarium sarcochroum</name>
    <dbReference type="NCBI Taxonomy" id="1208366"/>
    <lineage>
        <taxon>Eukaryota</taxon>
        <taxon>Fungi</taxon>
        <taxon>Dikarya</taxon>
        <taxon>Ascomycota</taxon>
        <taxon>Pezizomycotina</taxon>
        <taxon>Sordariomycetes</taxon>
        <taxon>Hypocreomycetidae</taxon>
        <taxon>Hypocreales</taxon>
        <taxon>Nectriaceae</taxon>
        <taxon>Fusarium</taxon>
        <taxon>Fusarium lateritium species complex</taxon>
    </lineage>
</organism>
<dbReference type="GO" id="GO:0045944">
    <property type="term" value="P:positive regulation of transcription by RNA polymerase II"/>
    <property type="evidence" value="ECO:0007669"/>
    <property type="project" value="TreeGrafter"/>
</dbReference>
<proteinExistence type="predicted"/>
<reference evidence="8" key="2">
    <citation type="submission" date="2020-05" db="EMBL/GenBank/DDBJ databases">
        <authorList>
            <person name="Kim H.-S."/>
            <person name="Proctor R.H."/>
            <person name="Brown D.W."/>
        </authorList>
    </citation>
    <scope>NUCLEOTIDE SEQUENCE</scope>
    <source>
        <strain evidence="8">NRRL 20472</strain>
    </source>
</reference>
<evidence type="ECO:0000256" key="2">
    <source>
        <dbReference type="ARBA" id="ARBA00023015"/>
    </source>
</evidence>
<evidence type="ECO:0000259" key="7">
    <source>
        <dbReference type="SMART" id="SM00906"/>
    </source>
</evidence>
<dbReference type="Pfam" id="PF04082">
    <property type="entry name" value="Fungal_trans"/>
    <property type="match status" value="1"/>
</dbReference>
<evidence type="ECO:0000256" key="5">
    <source>
        <dbReference type="ARBA" id="ARBA00023242"/>
    </source>
</evidence>
<dbReference type="GO" id="GO:0008270">
    <property type="term" value="F:zinc ion binding"/>
    <property type="evidence" value="ECO:0007669"/>
    <property type="project" value="InterPro"/>
</dbReference>
<comment type="caution">
    <text evidence="8">The sequence shown here is derived from an EMBL/GenBank/DDBJ whole genome shotgun (WGS) entry which is preliminary data.</text>
</comment>
<dbReference type="SMART" id="SM00906">
    <property type="entry name" value="Fungal_trans"/>
    <property type="match status" value="1"/>
</dbReference>
<evidence type="ECO:0000313" key="9">
    <source>
        <dbReference type="Proteomes" id="UP000622797"/>
    </source>
</evidence>
<dbReference type="InterPro" id="IPR007219">
    <property type="entry name" value="XnlR_reg_dom"/>
</dbReference>
<dbReference type="CDD" id="cd12148">
    <property type="entry name" value="fungal_TF_MHR"/>
    <property type="match status" value="1"/>
</dbReference>
<evidence type="ECO:0000256" key="6">
    <source>
        <dbReference type="SAM" id="MobiDB-lite"/>
    </source>
</evidence>
<keyword evidence="9" id="KW-1185">Reference proteome</keyword>
<keyword evidence="3" id="KW-0238">DNA-binding</keyword>
<dbReference type="GO" id="GO:0005634">
    <property type="term" value="C:nucleus"/>
    <property type="evidence" value="ECO:0007669"/>
    <property type="project" value="UniProtKB-SubCell"/>
</dbReference>
<keyword evidence="5" id="KW-0539">Nucleus</keyword>
<dbReference type="PANTHER" id="PTHR47540">
    <property type="entry name" value="THIAMINE REPRESSIBLE GENES REGULATORY PROTEIN THI5"/>
    <property type="match status" value="1"/>
</dbReference>
<gene>
    <name evidence="8" type="ORF">FSARC_11494</name>
</gene>
<keyword evidence="4" id="KW-0804">Transcription</keyword>
<accession>A0A8H4TFA7</accession>
<dbReference type="InterPro" id="IPR051711">
    <property type="entry name" value="Stress_Response_Reg"/>
</dbReference>
<dbReference type="EMBL" id="JABEXW010000747">
    <property type="protein sequence ID" value="KAF4956726.1"/>
    <property type="molecule type" value="Genomic_DNA"/>
</dbReference>
<keyword evidence="2" id="KW-0805">Transcription regulation</keyword>
<protein>
    <recommendedName>
        <fullName evidence="7">Xylanolytic transcriptional activator regulatory domain-containing protein</fullName>
    </recommendedName>
</protein>
<sequence>MTLLHARHSAAVPLKKGQSLQVINTHGKQVVDFWAFNPKDSHDYLSTSHTQAMLLSISLRKGDNLYSSRRKPILTLVDDTTPGIHDLLFPACDAERYRMLGAVGYHDSCHDNMHKALKDFPDIKVTDDWAPGPLNLFMNVAVDHHGGLNVRAPTSDKGQYVILRAETDLVVVMSACPQDMVNVNADGPADCEYRVIEDSDKALLDRLLKENAELRANRAQSESPQGGTGTGSTPWHPTPTSNQDVSAGDDQILEESDWFTHTRSSDTPIWIGEISDAAFSTRFRQFASASQLPKHIPRTQFTSDDTLRDLAATRPVWPSAARAQLLVETALQFVQHHYHIVRKTEVLSALGSISSCQYSAGANPSNEAKLWALFAIGELRLSRCLSPIDRLPGLSYFAFASDAARTINERPQLDVIETILLLMILALYSLEVNRRHSACTYVGSAMRLATIMGLHMNIGDAYLADSELKEHRIRVWWSVYILDRFLSSKIGLPLSISDADISVDLPSTSSTLNSDDFGDHGRLVAIIHLGRIAGNISRSLYVRTPQRGTFLQRVTKIREELDHWKLELPDHLKFDIDHDRDSDRYQPSIWTLELIYNQLLILATRPVLLFLFRRHRDRGAITSTDSNLPDQAQDVADACIHSARQSCQLLVQFWANGQFHIFHYSYVRYLFSAATILAISSTLDRGTSQDDKGNFDLVTGFLQQLEQNGNPAAMEFYSHIKETQAILETQRSSHPGPNVLHTDEDLGLSHSTEPIHPLLNGQQLTTPGSSDIALQAVDDSPLNLSFLDDWIYDNALTQLCWQEE</sequence>